<dbReference type="AlphaFoldDB" id="A0A4C1ZN28"/>
<keyword evidence="2" id="KW-1185">Reference proteome</keyword>
<name>A0A4C1ZN28_EUMVA</name>
<dbReference type="Proteomes" id="UP000299102">
    <property type="component" value="Unassembled WGS sequence"/>
</dbReference>
<comment type="caution">
    <text evidence="1">The sequence shown here is derived from an EMBL/GenBank/DDBJ whole genome shotgun (WGS) entry which is preliminary data.</text>
</comment>
<reference evidence="1 2" key="1">
    <citation type="journal article" date="2019" name="Commun. Biol.">
        <title>The bagworm genome reveals a unique fibroin gene that provides high tensile strength.</title>
        <authorList>
            <person name="Kono N."/>
            <person name="Nakamura H."/>
            <person name="Ohtoshi R."/>
            <person name="Tomita M."/>
            <person name="Numata K."/>
            <person name="Arakawa K."/>
        </authorList>
    </citation>
    <scope>NUCLEOTIDE SEQUENCE [LARGE SCALE GENOMIC DNA]</scope>
</reference>
<sequence length="105" mass="11780">MKCPGAFFCDCPDLPGPLFLGPRGYVFPDFLEYFQNGQREKSTYNNFAKETLVNESAVSEKDSTERKHVNVRSTALAVNNPMRPAKFAYPVMRRSYPASAGSSVY</sequence>
<organism evidence="1 2">
    <name type="scientific">Eumeta variegata</name>
    <name type="common">Bagworm moth</name>
    <name type="synonym">Eumeta japonica</name>
    <dbReference type="NCBI Taxonomy" id="151549"/>
    <lineage>
        <taxon>Eukaryota</taxon>
        <taxon>Metazoa</taxon>
        <taxon>Ecdysozoa</taxon>
        <taxon>Arthropoda</taxon>
        <taxon>Hexapoda</taxon>
        <taxon>Insecta</taxon>
        <taxon>Pterygota</taxon>
        <taxon>Neoptera</taxon>
        <taxon>Endopterygota</taxon>
        <taxon>Lepidoptera</taxon>
        <taxon>Glossata</taxon>
        <taxon>Ditrysia</taxon>
        <taxon>Tineoidea</taxon>
        <taxon>Psychidae</taxon>
        <taxon>Oiketicinae</taxon>
        <taxon>Eumeta</taxon>
    </lineage>
</organism>
<evidence type="ECO:0000313" key="1">
    <source>
        <dbReference type="EMBL" id="GBP88017.1"/>
    </source>
</evidence>
<dbReference type="EMBL" id="BGZK01001900">
    <property type="protein sequence ID" value="GBP88017.1"/>
    <property type="molecule type" value="Genomic_DNA"/>
</dbReference>
<evidence type="ECO:0000313" key="2">
    <source>
        <dbReference type="Proteomes" id="UP000299102"/>
    </source>
</evidence>
<accession>A0A4C1ZN28</accession>
<proteinExistence type="predicted"/>
<protein>
    <submittedName>
        <fullName evidence="1">Uncharacterized protein</fullName>
    </submittedName>
</protein>
<gene>
    <name evidence="1" type="ORF">EVAR_60022_1</name>
</gene>